<dbReference type="EMBL" id="WLZY01000007">
    <property type="protein sequence ID" value="NDL59523.1"/>
    <property type="molecule type" value="Genomic_DNA"/>
</dbReference>
<dbReference type="Pfam" id="PF09992">
    <property type="entry name" value="NAGPA"/>
    <property type="match status" value="1"/>
</dbReference>
<dbReference type="InterPro" id="IPR018711">
    <property type="entry name" value="NAGPA"/>
</dbReference>
<evidence type="ECO:0000313" key="4">
    <source>
        <dbReference type="Proteomes" id="UP000460435"/>
    </source>
</evidence>
<accession>A0A7K3M8D5</accession>
<dbReference type="Proteomes" id="UP000460435">
    <property type="component" value="Unassembled WGS sequence"/>
</dbReference>
<evidence type="ECO:0000256" key="1">
    <source>
        <dbReference type="SAM" id="SignalP"/>
    </source>
</evidence>
<evidence type="ECO:0000259" key="2">
    <source>
        <dbReference type="Pfam" id="PF09992"/>
    </source>
</evidence>
<protein>
    <recommendedName>
        <fullName evidence="2">Phosphodiester glycosidase domain-containing protein</fullName>
    </recommendedName>
</protein>
<feature type="chain" id="PRO_5029524750" description="Phosphodiester glycosidase domain-containing protein" evidence="1">
    <location>
        <begin position="31"/>
        <end position="332"/>
    </location>
</feature>
<keyword evidence="4" id="KW-1185">Reference proteome</keyword>
<dbReference type="AlphaFoldDB" id="A0A7K3M8D5"/>
<sequence>MSIRKKAGRLQVIIAAVLLAVGALVLPASAEPVVAQQENPCTPNQSNFLPSWQTVYDDRGVTLCLGSFAPTEPLPVEAYLQIIDLEAGAKLRLVKECAEPCISDDHPYNTEVQFNKRTAQGWFDWIGGNVSIPSPNSLFSVANASFLVDTSADTTALSLPHIHNIINEPTQIAALPTAGWAFKHNDDYAWDALKRALMIGDARATSQDVWIEEFATHYTESDLIPIYSNSRGDATVGFQPLYGVVDPEARRTFVGVVPGSKVFILSTRAQLTLEEANGIVQSFGSSMAIQLDGGASTQMQFETPDGQSGGIESSIPVFPREVPDVLAVYLAP</sequence>
<feature type="signal peptide" evidence="1">
    <location>
        <begin position="1"/>
        <end position="30"/>
    </location>
</feature>
<reference evidence="3 4" key="1">
    <citation type="submission" date="2019-11" db="EMBL/GenBank/DDBJ databases">
        <authorList>
            <person name="Li X.-J."/>
            <person name="Feng X.-M."/>
        </authorList>
    </citation>
    <scope>NUCLEOTIDE SEQUENCE [LARGE SCALE GENOMIC DNA]</scope>
    <source>
        <strain evidence="3 4">XMNu-373</strain>
    </source>
</reference>
<feature type="domain" description="Phosphodiester glycosidase" evidence="2">
    <location>
        <begin position="249"/>
        <end position="329"/>
    </location>
</feature>
<organism evidence="3 4">
    <name type="scientific">Phytoactinopolyspora mesophila</name>
    <dbReference type="NCBI Taxonomy" id="2650750"/>
    <lineage>
        <taxon>Bacteria</taxon>
        <taxon>Bacillati</taxon>
        <taxon>Actinomycetota</taxon>
        <taxon>Actinomycetes</taxon>
        <taxon>Jiangellales</taxon>
        <taxon>Jiangellaceae</taxon>
        <taxon>Phytoactinopolyspora</taxon>
    </lineage>
</organism>
<dbReference type="RefSeq" id="WP_162452196.1">
    <property type="nucleotide sequence ID" value="NZ_WLZY01000007.1"/>
</dbReference>
<name>A0A7K3M8D5_9ACTN</name>
<evidence type="ECO:0000313" key="3">
    <source>
        <dbReference type="EMBL" id="NDL59523.1"/>
    </source>
</evidence>
<comment type="caution">
    <text evidence="3">The sequence shown here is derived from an EMBL/GenBank/DDBJ whole genome shotgun (WGS) entry which is preliminary data.</text>
</comment>
<proteinExistence type="predicted"/>
<gene>
    <name evidence="3" type="ORF">F7O44_20855</name>
</gene>
<keyword evidence="1" id="KW-0732">Signal</keyword>